<keyword evidence="2" id="KW-1185">Reference proteome</keyword>
<comment type="caution">
    <text evidence="1">The sequence shown here is derived from an EMBL/GenBank/DDBJ whole genome shotgun (WGS) entry which is preliminary data.</text>
</comment>
<dbReference type="EMBL" id="BSXT01001252">
    <property type="protein sequence ID" value="GMF40517.1"/>
    <property type="molecule type" value="Genomic_DNA"/>
</dbReference>
<accession>A0A9W6XJB2</accession>
<reference evidence="1" key="1">
    <citation type="submission" date="2023-04" db="EMBL/GenBank/DDBJ databases">
        <title>Phytophthora fragariaefolia NBRC 109709.</title>
        <authorList>
            <person name="Ichikawa N."/>
            <person name="Sato H."/>
            <person name="Tonouchi N."/>
        </authorList>
    </citation>
    <scope>NUCLEOTIDE SEQUENCE</scope>
    <source>
        <strain evidence="1">NBRC 109709</strain>
    </source>
</reference>
<dbReference type="Proteomes" id="UP001165121">
    <property type="component" value="Unassembled WGS sequence"/>
</dbReference>
<sequence>MMSEDTVHEEPCGLFAFDCVEDRGKMHYLAQTASKHQDTGVAVVIGRKTEDKVETHRAKNRVREAKLYHPDTLQTPRRTFSRRTPTGVENANTKRLLTASRRAYSVRLYWLGQTSQSDL</sequence>
<protein>
    <submittedName>
        <fullName evidence="1">Unnamed protein product</fullName>
    </submittedName>
</protein>
<name>A0A9W6XJB2_9STRA</name>
<gene>
    <name evidence="1" type="ORF">Pfra01_001246200</name>
</gene>
<organism evidence="1 2">
    <name type="scientific">Phytophthora fragariaefolia</name>
    <dbReference type="NCBI Taxonomy" id="1490495"/>
    <lineage>
        <taxon>Eukaryota</taxon>
        <taxon>Sar</taxon>
        <taxon>Stramenopiles</taxon>
        <taxon>Oomycota</taxon>
        <taxon>Peronosporomycetes</taxon>
        <taxon>Peronosporales</taxon>
        <taxon>Peronosporaceae</taxon>
        <taxon>Phytophthora</taxon>
    </lineage>
</organism>
<evidence type="ECO:0000313" key="1">
    <source>
        <dbReference type="EMBL" id="GMF40517.1"/>
    </source>
</evidence>
<proteinExistence type="predicted"/>
<evidence type="ECO:0000313" key="2">
    <source>
        <dbReference type="Proteomes" id="UP001165121"/>
    </source>
</evidence>
<dbReference type="AlphaFoldDB" id="A0A9W6XJB2"/>